<accession>A0A0A9EVL9</accession>
<protein>
    <submittedName>
        <fullName evidence="1">Uncharacterized protein</fullName>
    </submittedName>
</protein>
<dbReference type="EMBL" id="GBRH01197813">
    <property type="protein sequence ID" value="JAE00083.1"/>
    <property type="molecule type" value="Transcribed_RNA"/>
</dbReference>
<dbReference type="AlphaFoldDB" id="A0A0A9EVL9"/>
<proteinExistence type="predicted"/>
<organism evidence="1">
    <name type="scientific">Arundo donax</name>
    <name type="common">Giant reed</name>
    <name type="synonym">Donax arundinaceus</name>
    <dbReference type="NCBI Taxonomy" id="35708"/>
    <lineage>
        <taxon>Eukaryota</taxon>
        <taxon>Viridiplantae</taxon>
        <taxon>Streptophyta</taxon>
        <taxon>Embryophyta</taxon>
        <taxon>Tracheophyta</taxon>
        <taxon>Spermatophyta</taxon>
        <taxon>Magnoliopsida</taxon>
        <taxon>Liliopsida</taxon>
        <taxon>Poales</taxon>
        <taxon>Poaceae</taxon>
        <taxon>PACMAD clade</taxon>
        <taxon>Arundinoideae</taxon>
        <taxon>Arundineae</taxon>
        <taxon>Arundo</taxon>
    </lineage>
</organism>
<reference evidence="1" key="1">
    <citation type="submission" date="2014-09" db="EMBL/GenBank/DDBJ databases">
        <authorList>
            <person name="Magalhaes I.L.F."/>
            <person name="Oliveira U."/>
            <person name="Santos F.R."/>
            <person name="Vidigal T.H.D.A."/>
            <person name="Brescovit A.D."/>
            <person name="Santos A.J."/>
        </authorList>
    </citation>
    <scope>NUCLEOTIDE SEQUENCE</scope>
    <source>
        <tissue evidence="1">Shoot tissue taken approximately 20 cm above the soil surface</tissue>
    </source>
</reference>
<evidence type="ECO:0000313" key="1">
    <source>
        <dbReference type="EMBL" id="JAE00083.1"/>
    </source>
</evidence>
<sequence>MEISLDLSITGSGGFGADLGGRSLSPRVWSGCPEILNL</sequence>
<name>A0A0A9EVL9_ARUDO</name>
<reference evidence="1" key="2">
    <citation type="journal article" date="2015" name="Data Brief">
        <title>Shoot transcriptome of the giant reed, Arundo donax.</title>
        <authorList>
            <person name="Barrero R.A."/>
            <person name="Guerrero F.D."/>
            <person name="Moolhuijzen P."/>
            <person name="Goolsby J.A."/>
            <person name="Tidwell J."/>
            <person name="Bellgard S.E."/>
            <person name="Bellgard M.I."/>
        </authorList>
    </citation>
    <scope>NUCLEOTIDE SEQUENCE</scope>
    <source>
        <tissue evidence="1">Shoot tissue taken approximately 20 cm above the soil surface</tissue>
    </source>
</reference>